<dbReference type="Proteomes" id="UP000824890">
    <property type="component" value="Unassembled WGS sequence"/>
</dbReference>
<sequence length="527" mass="59943">MESFFVEAVNAIWWIVVVGIIGVGYHAYGGAVVEQWRMRRYLRKQGVKGPPPSIFNGNVSEMKRVQSETIHYSGDNIISHDYSSSLFPYFEHWRKQYGRVYTYSTGLKQHLYINHPEMVKELTQINTLNVGRITHVTKRLEPILGNGVITSNGSHWAHQRRIMAHEFTHDKIKGMIGSMVDSAMQMLSKWEEMVERGGQMGCEIRVDEDFKDVSADVISRVCFGNSFFKGKKIISMINDLSTAITRCSFLFRLNGFTEMVFGSKKHSDVNTNELEKALESSIWETVKERESECVEAHKKDLLQLILDGAMRSCDGNLWDKSAYKRFVVDNCKSILVAGHESTAVSVSWCIMLLALNPNWQIRIRDEILSSCKNGIPDAETIPNLKTVTMVIQETMRLYPPTPIVGREAFTDIRLGNLVVPKGVCIWNLIPALHRDPEIWGEDANEFKPERFSEGISKACKYPKSYMPFGFGPRICLGKNLAMMEAKVLVSLIVSKFSFTLSPTYQHSPNHKLLVEPQHGVVIRIVRQ</sequence>
<evidence type="ECO:0008006" key="16">
    <source>
        <dbReference type="Google" id="ProtNLM"/>
    </source>
</evidence>
<reference evidence="14 15" key="1">
    <citation type="submission" date="2021-05" db="EMBL/GenBank/DDBJ databases">
        <title>Genome Assembly of Synthetic Allotetraploid Brassica napus Reveals Homoeologous Exchanges between Subgenomes.</title>
        <authorList>
            <person name="Davis J.T."/>
        </authorList>
    </citation>
    <scope>NUCLEOTIDE SEQUENCE [LARGE SCALE GENOMIC DNA]</scope>
    <source>
        <strain evidence="15">cv. Da-Ae</strain>
        <tissue evidence="14">Seedling</tissue>
    </source>
</reference>
<dbReference type="PRINTS" id="PR00463">
    <property type="entry name" value="EP450I"/>
</dbReference>
<dbReference type="InterPro" id="IPR001128">
    <property type="entry name" value="Cyt_P450"/>
</dbReference>
<keyword evidence="5 13" id="KW-0812">Transmembrane</keyword>
<keyword evidence="9 12" id="KW-0408">Iron</keyword>
<evidence type="ECO:0000256" key="8">
    <source>
        <dbReference type="ARBA" id="ARBA00023002"/>
    </source>
</evidence>
<evidence type="ECO:0000313" key="14">
    <source>
        <dbReference type="EMBL" id="KAH0900066.1"/>
    </source>
</evidence>
<dbReference type="InterPro" id="IPR036396">
    <property type="entry name" value="Cyt_P450_sf"/>
</dbReference>
<dbReference type="PANTHER" id="PTHR24282">
    <property type="entry name" value="CYTOCHROME P450 FAMILY MEMBER"/>
    <property type="match status" value="1"/>
</dbReference>
<feature type="transmembrane region" description="Helical" evidence="13">
    <location>
        <begin position="12"/>
        <end position="33"/>
    </location>
</feature>
<keyword evidence="11 13" id="KW-0472">Membrane</keyword>
<evidence type="ECO:0000256" key="7">
    <source>
        <dbReference type="ARBA" id="ARBA00022989"/>
    </source>
</evidence>
<protein>
    <recommendedName>
        <fullName evidence="16">Cytochrome P450</fullName>
    </recommendedName>
</protein>
<gene>
    <name evidence="14" type="ORF">HID58_049634</name>
</gene>
<dbReference type="InterPro" id="IPR002401">
    <property type="entry name" value="Cyt_P450_E_grp-I"/>
</dbReference>
<evidence type="ECO:0000256" key="5">
    <source>
        <dbReference type="ARBA" id="ARBA00022692"/>
    </source>
</evidence>
<evidence type="ECO:0000256" key="12">
    <source>
        <dbReference type="RuleBase" id="RU000461"/>
    </source>
</evidence>
<dbReference type="InterPro" id="IPR017972">
    <property type="entry name" value="Cyt_P450_CS"/>
</dbReference>
<dbReference type="PROSITE" id="PS00086">
    <property type="entry name" value="CYTOCHROME_P450"/>
    <property type="match status" value="1"/>
</dbReference>
<comment type="similarity">
    <text evidence="3 12">Belongs to the cytochrome P450 family.</text>
</comment>
<evidence type="ECO:0000256" key="1">
    <source>
        <dbReference type="ARBA" id="ARBA00001971"/>
    </source>
</evidence>
<keyword evidence="6 12" id="KW-0479">Metal-binding</keyword>
<evidence type="ECO:0000256" key="10">
    <source>
        <dbReference type="ARBA" id="ARBA00023033"/>
    </source>
</evidence>
<keyword evidence="8 12" id="KW-0560">Oxidoreductase</keyword>
<evidence type="ECO:0000256" key="6">
    <source>
        <dbReference type="ARBA" id="ARBA00022723"/>
    </source>
</evidence>
<keyword evidence="15" id="KW-1185">Reference proteome</keyword>
<organism evidence="14 15">
    <name type="scientific">Brassica napus</name>
    <name type="common">Rape</name>
    <dbReference type="NCBI Taxonomy" id="3708"/>
    <lineage>
        <taxon>Eukaryota</taxon>
        <taxon>Viridiplantae</taxon>
        <taxon>Streptophyta</taxon>
        <taxon>Embryophyta</taxon>
        <taxon>Tracheophyta</taxon>
        <taxon>Spermatophyta</taxon>
        <taxon>Magnoliopsida</taxon>
        <taxon>eudicotyledons</taxon>
        <taxon>Gunneridae</taxon>
        <taxon>Pentapetalae</taxon>
        <taxon>rosids</taxon>
        <taxon>malvids</taxon>
        <taxon>Brassicales</taxon>
        <taxon>Brassicaceae</taxon>
        <taxon>Brassiceae</taxon>
        <taxon>Brassica</taxon>
    </lineage>
</organism>
<evidence type="ECO:0000256" key="9">
    <source>
        <dbReference type="ARBA" id="ARBA00023004"/>
    </source>
</evidence>
<dbReference type="EMBL" id="JAGKQM010000012">
    <property type="protein sequence ID" value="KAH0900066.1"/>
    <property type="molecule type" value="Genomic_DNA"/>
</dbReference>
<evidence type="ECO:0000256" key="13">
    <source>
        <dbReference type="SAM" id="Phobius"/>
    </source>
</evidence>
<keyword evidence="4 12" id="KW-0349">Heme</keyword>
<dbReference type="Pfam" id="PF00067">
    <property type="entry name" value="p450"/>
    <property type="match status" value="1"/>
</dbReference>
<evidence type="ECO:0000256" key="4">
    <source>
        <dbReference type="ARBA" id="ARBA00022617"/>
    </source>
</evidence>
<dbReference type="Gene3D" id="1.10.630.10">
    <property type="entry name" value="Cytochrome P450"/>
    <property type="match status" value="1"/>
</dbReference>
<comment type="caution">
    <text evidence="14">The sequence shown here is derived from an EMBL/GenBank/DDBJ whole genome shotgun (WGS) entry which is preliminary data.</text>
</comment>
<keyword evidence="7 13" id="KW-1133">Transmembrane helix</keyword>
<dbReference type="PANTHER" id="PTHR24282:SF36">
    <property type="entry name" value="CYTOCHROME P450 714A1-RELATED"/>
    <property type="match status" value="1"/>
</dbReference>
<proteinExistence type="inferred from homology"/>
<evidence type="ECO:0000256" key="3">
    <source>
        <dbReference type="ARBA" id="ARBA00010617"/>
    </source>
</evidence>
<name>A0ABQ8B740_BRANA</name>
<dbReference type="SUPFAM" id="SSF48264">
    <property type="entry name" value="Cytochrome P450"/>
    <property type="match status" value="1"/>
</dbReference>
<evidence type="ECO:0000313" key="15">
    <source>
        <dbReference type="Proteomes" id="UP000824890"/>
    </source>
</evidence>
<dbReference type="InterPro" id="IPR050665">
    <property type="entry name" value="Cytochrome_P450_Monooxygen"/>
</dbReference>
<accession>A0ABQ8B740</accession>
<evidence type="ECO:0000256" key="11">
    <source>
        <dbReference type="ARBA" id="ARBA00023136"/>
    </source>
</evidence>
<evidence type="ECO:0000256" key="2">
    <source>
        <dbReference type="ARBA" id="ARBA00004167"/>
    </source>
</evidence>
<comment type="cofactor">
    <cofactor evidence="1">
        <name>heme</name>
        <dbReference type="ChEBI" id="CHEBI:30413"/>
    </cofactor>
</comment>
<comment type="subcellular location">
    <subcellularLocation>
        <location evidence="2">Membrane</location>
        <topology evidence="2">Single-pass membrane protein</topology>
    </subcellularLocation>
</comment>
<dbReference type="PRINTS" id="PR00385">
    <property type="entry name" value="P450"/>
</dbReference>
<keyword evidence="10 12" id="KW-0503">Monooxygenase</keyword>